<protein>
    <submittedName>
        <fullName evidence="2">Uncharacterized protein</fullName>
    </submittedName>
</protein>
<accession>X0B9C1</accession>
<feature type="compositionally biased region" description="Basic residues" evidence="1">
    <location>
        <begin position="89"/>
        <end position="99"/>
    </location>
</feature>
<dbReference type="AlphaFoldDB" id="X0B9C1"/>
<feature type="region of interest" description="Disordered" evidence="1">
    <location>
        <begin position="50"/>
        <end position="99"/>
    </location>
</feature>
<evidence type="ECO:0000256" key="1">
    <source>
        <dbReference type="SAM" id="MobiDB-lite"/>
    </source>
</evidence>
<name>X0B9C1_FUSOX</name>
<sequence>MTHETRLETRRDKMKLGSSCCESPIEFARNELCRRSRRWPIARVVARNSRTAVTGRSRTCAPRIGTSSGDGTSRDSPPVGSTDTSRPERRSRRARRDRGSHCYKRICNSAGFGGSRSIRLYIGRQAEVEGARYRLW</sequence>
<gene>
    <name evidence="2" type="ORF">FOQG_16615</name>
</gene>
<dbReference type="EMBL" id="JH658506">
    <property type="protein sequence ID" value="EXK78715.1"/>
    <property type="molecule type" value="Genomic_DNA"/>
</dbReference>
<feature type="compositionally biased region" description="Low complexity" evidence="1">
    <location>
        <begin position="65"/>
        <end position="76"/>
    </location>
</feature>
<dbReference type="HOGENOM" id="CLU_1875539_0_0_1"/>
<proteinExistence type="predicted"/>
<dbReference type="Proteomes" id="UP000030663">
    <property type="component" value="Unassembled WGS sequence"/>
</dbReference>
<reference evidence="2 3" key="1">
    <citation type="submission" date="2011-11" db="EMBL/GenBank/DDBJ databases">
        <title>The Genome Sequence of Fusarium oxysporum PHW815.</title>
        <authorList>
            <consortium name="The Broad Institute Genome Sequencing Platform"/>
            <person name="Ma L.-J."/>
            <person name="Gale L.R."/>
            <person name="Schwartz D.C."/>
            <person name="Zhou S."/>
            <person name="Corby-Kistler H."/>
            <person name="Young S.K."/>
            <person name="Zeng Q."/>
            <person name="Gargeya S."/>
            <person name="Fitzgerald M."/>
            <person name="Haas B."/>
            <person name="Abouelleil A."/>
            <person name="Alvarado L."/>
            <person name="Arachchi H.M."/>
            <person name="Berlin A."/>
            <person name="Brown A."/>
            <person name="Chapman S.B."/>
            <person name="Chen Z."/>
            <person name="Dunbar C."/>
            <person name="Freedman E."/>
            <person name="Gearin G."/>
            <person name="Goldberg J."/>
            <person name="Griggs A."/>
            <person name="Gujja S."/>
            <person name="Heiman D."/>
            <person name="Howarth C."/>
            <person name="Larson L."/>
            <person name="Lui A."/>
            <person name="MacDonald P.J.P."/>
            <person name="Montmayeur A."/>
            <person name="Murphy C."/>
            <person name="Neiman D."/>
            <person name="Pearson M."/>
            <person name="Priest M."/>
            <person name="Roberts A."/>
            <person name="Saif S."/>
            <person name="Shea T."/>
            <person name="Shenoy N."/>
            <person name="Sisk P."/>
            <person name="Stolte C."/>
            <person name="Sykes S."/>
            <person name="Wortman J."/>
            <person name="Nusbaum C."/>
            <person name="Birren B."/>
        </authorList>
    </citation>
    <scope>NUCLEOTIDE SEQUENCE [LARGE SCALE GENOMIC DNA]</scope>
    <source>
        <strain evidence="2 3">54005</strain>
    </source>
</reference>
<keyword evidence="3" id="KW-1185">Reference proteome</keyword>
<organism evidence="2 3">
    <name type="scientific">Fusarium oxysporum f. sp. raphani 54005</name>
    <dbReference type="NCBI Taxonomy" id="1089458"/>
    <lineage>
        <taxon>Eukaryota</taxon>
        <taxon>Fungi</taxon>
        <taxon>Dikarya</taxon>
        <taxon>Ascomycota</taxon>
        <taxon>Pezizomycotina</taxon>
        <taxon>Sordariomycetes</taxon>
        <taxon>Hypocreomycetidae</taxon>
        <taxon>Hypocreales</taxon>
        <taxon>Nectriaceae</taxon>
        <taxon>Fusarium</taxon>
        <taxon>Fusarium oxysporum species complex</taxon>
    </lineage>
</organism>
<evidence type="ECO:0000313" key="3">
    <source>
        <dbReference type="Proteomes" id="UP000030663"/>
    </source>
</evidence>
<evidence type="ECO:0000313" key="2">
    <source>
        <dbReference type="EMBL" id="EXK78715.1"/>
    </source>
</evidence>